<organism evidence="1 2">
    <name type="scientific">Lasiodiplodia mahajangana</name>
    <dbReference type="NCBI Taxonomy" id="1108764"/>
    <lineage>
        <taxon>Eukaryota</taxon>
        <taxon>Fungi</taxon>
        <taxon>Dikarya</taxon>
        <taxon>Ascomycota</taxon>
        <taxon>Pezizomycotina</taxon>
        <taxon>Dothideomycetes</taxon>
        <taxon>Dothideomycetes incertae sedis</taxon>
        <taxon>Botryosphaeriales</taxon>
        <taxon>Botryosphaeriaceae</taxon>
        <taxon>Lasiodiplodia</taxon>
    </lineage>
</organism>
<evidence type="ECO:0000313" key="2">
    <source>
        <dbReference type="Proteomes" id="UP001153332"/>
    </source>
</evidence>
<proteinExistence type="predicted"/>
<accession>A0ACC2JMI5</accession>
<evidence type="ECO:0000313" key="1">
    <source>
        <dbReference type="EMBL" id="KAJ8128720.1"/>
    </source>
</evidence>
<keyword evidence="2" id="KW-1185">Reference proteome</keyword>
<protein>
    <submittedName>
        <fullName evidence="1">Uncharacterized protein</fullName>
    </submittedName>
</protein>
<gene>
    <name evidence="1" type="ORF">O1611_g4912</name>
</gene>
<comment type="caution">
    <text evidence="1">The sequence shown here is derived from an EMBL/GenBank/DDBJ whole genome shotgun (WGS) entry which is preliminary data.</text>
</comment>
<dbReference type="EMBL" id="JAPUUL010000981">
    <property type="protein sequence ID" value="KAJ8128720.1"/>
    <property type="molecule type" value="Genomic_DNA"/>
</dbReference>
<sequence length="86" mass="9072">MASTDQGNISYAMPSLNVGFSIPAGPGGAGPHNPEFAKAAGTKIAFENCLRVGKAMAAVAVDILGDLDLLKEVKREWKKDIQQKSE</sequence>
<name>A0ACC2JMI5_9PEZI</name>
<reference evidence="1" key="1">
    <citation type="submission" date="2022-12" db="EMBL/GenBank/DDBJ databases">
        <title>Genome Sequence of Lasiodiplodia mahajangana.</title>
        <authorList>
            <person name="Buettner E."/>
        </authorList>
    </citation>
    <scope>NUCLEOTIDE SEQUENCE</scope>
    <source>
        <strain evidence="1">VT137</strain>
    </source>
</reference>
<dbReference type="Proteomes" id="UP001153332">
    <property type="component" value="Unassembled WGS sequence"/>
</dbReference>